<dbReference type="AlphaFoldDB" id="A0A9N8EBT1"/>
<dbReference type="OrthoDB" id="10265168at2759"/>
<feature type="region of interest" description="Disordered" evidence="1">
    <location>
        <begin position="1"/>
        <end position="26"/>
    </location>
</feature>
<dbReference type="InterPro" id="IPR029063">
    <property type="entry name" value="SAM-dependent_MTases_sf"/>
</dbReference>
<proteinExistence type="predicted"/>
<sequence length="270" mass="30562">MELNKLKPSPSGSDTASKQQQQQALPPLKKHLACSKPILSATSNLTSFIDSVFHGLNQVVVGKRPIEYILQHYDTFQDTIPNGNWIEFGVYTGSTLRRAYAELKASKNFNGKLFGFDSFEGLPSNWRGEYQEGVFKTDYEHVRANMPAEVGLYKGWFQDTIPTYIQQHHPQQQPLAFVHHDGDLFISTTITFQLLGRLIQPGTLMCFDEIVGYPGFEKHEILALYLWMHQYHAKLCPLAFLHAYTKEAQSGEPENGGAAQNACYQVLEMD</sequence>
<keyword evidence="3" id="KW-1185">Reference proteome</keyword>
<dbReference type="Gene3D" id="3.40.50.150">
    <property type="entry name" value="Vaccinia Virus protein VP39"/>
    <property type="match status" value="1"/>
</dbReference>
<accession>A0A9N8EBT1</accession>
<dbReference type="PANTHER" id="PTHR40036">
    <property type="entry name" value="MACROCIN O-METHYLTRANSFERASE"/>
    <property type="match status" value="1"/>
</dbReference>
<gene>
    <name evidence="2" type="ORF">SEMRO_939_G222500.1</name>
</gene>
<reference evidence="2" key="1">
    <citation type="submission" date="2020-06" db="EMBL/GenBank/DDBJ databases">
        <authorList>
            <consortium name="Plant Systems Biology data submission"/>
        </authorList>
    </citation>
    <scope>NUCLEOTIDE SEQUENCE</scope>
    <source>
        <strain evidence="2">D6</strain>
    </source>
</reference>
<dbReference type="EMBL" id="CAICTM010000937">
    <property type="protein sequence ID" value="CAB9518497.1"/>
    <property type="molecule type" value="Genomic_DNA"/>
</dbReference>
<protein>
    <submittedName>
        <fullName evidence="2">Uncharacterized protein</fullName>
    </submittedName>
</protein>
<dbReference type="InterPro" id="IPR008884">
    <property type="entry name" value="TylF_MeTrfase"/>
</dbReference>
<evidence type="ECO:0000313" key="2">
    <source>
        <dbReference type="EMBL" id="CAB9518497.1"/>
    </source>
</evidence>
<comment type="caution">
    <text evidence="2">The sequence shown here is derived from an EMBL/GenBank/DDBJ whole genome shotgun (WGS) entry which is preliminary data.</text>
</comment>
<dbReference type="PANTHER" id="PTHR40036:SF1">
    <property type="entry name" value="MACROCIN O-METHYLTRANSFERASE"/>
    <property type="match status" value="1"/>
</dbReference>
<dbReference type="SUPFAM" id="SSF53335">
    <property type="entry name" value="S-adenosyl-L-methionine-dependent methyltransferases"/>
    <property type="match status" value="1"/>
</dbReference>
<dbReference type="Proteomes" id="UP001153069">
    <property type="component" value="Unassembled WGS sequence"/>
</dbReference>
<name>A0A9N8EBT1_9STRA</name>
<dbReference type="Pfam" id="PF05711">
    <property type="entry name" value="TylF"/>
    <property type="match status" value="1"/>
</dbReference>
<organism evidence="2 3">
    <name type="scientific">Seminavis robusta</name>
    <dbReference type="NCBI Taxonomy" id="568900"/>
    <lineage>
        <taxon>Eukaryota</taxon>
        <taxon>Sar</taxon>
        <taxon>Stramenopiles</taxon>
        <taxon>Ochrophyta</taxon>
        <taxon>Bacillariophyta</taxon>
        <taxon>Bacillariophyceae</taxon>
        <taxon>Bacillariophycidae</taxon>
        <taxon>Naviculales</taxon>
        <taxon>Naviculaceae</taxon>
        <taxon>Seminavis</taxon>
    </lineage>
</organism>
<evidence type="ECO:0000256" key="1">
    <source>
        <dbReference type="SAM" id="MobiDB-lite"/>
    </source>
</evidence>
<evidence type="ECO:0000313" key="3">
    <source>
        <dbReference type="Proteomes" id="UP001153069"/>
    </source>
</evidence>